<accession>A0ACC1SLD4</accession>
<dbReference type="Proteomes" id="UP001148629">
    <property type="component" value="Unassembled WGS sequence"/>
</dbReference>
<reference evidence="1" key="1">
    <citation type="submission" date="2022-08" db="EMBL/GenBank/DDBJ databases">
        <title>Genome Sequence of Fusarium decemcellulare.</title>
        <authorList>
            <person name="Buettner E."/>
        </authorList>
    </citation>
    <scope>NUCLEOTIDE SEQUENCE</scope>
    <source>
        <strain evidence="1">Babe19</strain>
    </source>
</reference>
<evidence type="ECO:0000313" key="2">
    <source>
        <dbReference type="Proteomes" id="UP001148629"/>
    </source>
</evidence>
<comment type="caution">
    <text evidence="1">The sequence shown here is derived from an EMBL/GenBank/DDBJ whole genome shotgun (WGS) entry which is preliminary data.</text>
</comment>
<evidence type="ECO:0000313" key="1">
    <source>
        <dbReference type="EMBL" id="KAJ3541948.1"/>
    </source>
</evidence>
<gene>
    <name evidence="1" type="ORF">NM208_g4353</name>
</gene>
<protein>
    <submittedName>
        <fullName evidence="1">Uncharacterized protein</fullName>
    </submittedName>
</protein>
<sequence length="251" mass="27453">MPRRRKTALPASNYVPGLSSPPRQQRKQSNVPTPSSSTPSQQQEQSDVTEPSSSASSQQQKQSDVAEPSSSTSSQKQNKPDVAKPSAPSNGFSTLSIGTLSSQPDFPSPKAQRHVGAVGQSKAVGKSPRVPEEQRPPVEMDKYLPVNSWRMADDSVFPRVPPGLTEAHRRMGTAYRGPHSDAPSGVAVDFHYRTPPDRAPLQTIEDVAQEVQPTRWDEELNGMDVLRERWNRHLSAQNKLSETKRGGTSSP</sequence>
<keyword evidence="2" id="KW-1185">Reference proteome</keyword>
<dbReference type="EMBL" id="JANRMS010000322">
    <property type="protein sequence ID" value="KAJ3541948.1"/>
    <property type="molecule type" value="Genomic_DNA"/>
</dbReference>
<name>A0ACC1SLD4_9HYPO</name>
<proteinExistence type="predicted"/>
<organism evidence="1 2">
    <name type="scientific">Fusarium decemcellulare</name>
    <dbReference type="NCBI Taxonomy" id="57161"/>
    <lineage>
        <taxon>Eukaryota</taxon>
        <taxon>Fungi</taxon>
        <taxon>Dikarya</taxon>
        <taxon>Ascomycota</taxon>
        <taxon>Pezizomycotina</taxon>
        <taxon>Sordariomycetes</taxon>
        <taxon>Hypocreomycetidae</taxon>
        <taxon>Hypocreales</taxon>
        <taxon>Nectriaceae</taxon>
        <taxon>Fusarium</taxon>
        <taxon>Fusarium decemcellulare species complex</taxon>
    </lineage>
</organism>